<dbReference type="EMBL" id="CP032514">
    <property type="protein sequence ID" value="AYD89922.1"/>
    <property type="molecule type" value="Genomic_DNA"/>
</dbReference>
<sequence length="84" mass="9350">MSPTIHDGLDRLFADLPPVLSVPEVATTLGMTKAGVYRWLADGTIPGYRIAKSWFIVRDELKQTLRDGANPWPAHKEGRTADEM</sequence>
<dbReference type="InterPro" id="IPR010093">
    <property type="entry name" value="SinI_DNA-bd"/>
</dbReference>
<dbReference type="Pfam" id="PF12728">
    <property type="entry name" value="HTH_17"/>
    <property type="match status" value="1"/>
</dbReference>
<feature type="domain" description="Helix-turn-helix" evidence="1">
    <location>
        <begin position="19"/>
        <end position="66"/>
    </location>
</feature>
<dbReference type="Proteomes" id="UP000273001">
    <property type="component" value="Chromosome"/>
</dbReference>
<evidence type="ECO:0000259" key="1">
    <source>
        <dbReference type="Pfam" id="PF12728"/>
    </source>
</evidence>
<keyword evidence="3" id="KW-1185">Reference proteome</keyword>
<gene>
    <name evidence="2" type="ORF">D5R93_07590</name>
</gene>
<evidence type="ECO:0000313" key="2">
    <source>
        <dbReference type="EMBL" id="AYD89922.1"/>
    </source>
</evidence>
<organism evidence="2 3">
    <name type="scientific">Actinomyces lilanjuaniae</name>
    <dbReference type="NCBI Taxonomy" id="2321394"/>
    <lineage>
        <taxon>Bacteria</taxon>
        <taxon>Bacillati</taxon>
        <taxon>Actinomycetota</taxon>
        <taxon>Actinomycetes</taxon>
        <taxon>Actinomycetales</taxon>
        <taxon>Actinomycetaceae</taxon>
        <taxon>Actinomyces</taxon>
    </lineage>
</organism>
<name>A0ABN5PNK2_9ACTO</name>
<dbReference type="RefSeq" id="WP_120204600.1">
    <property type="nucleotide sequence ID" value="NZ_CP032514.1"/>
</dbReference>
<dbReference type="NCBIfam" id="TIGR01764">
    <property type="entry name" value="excise"/>
    <property type="match status" value="1"/>
</dbReference>
<evidence type="ECO:0000313" key="3">
    <source>
        <dbReference type="Proteomes" id="UP000273001"/>
    </source>
</evidence>
<accession>A0ABN5PNK2</accession>
<dbReference type="InterPro" id="IPR041657">
    <property type="entry name" value="HTH_17"/>
</dbReference>
<reference evidence="2 3" key="1">
    <citation type="submission" date="2018-09" db="EMBL/GenBank/DDBJ databases">
        <authorList>
            <person name="Li J."/>
        </authorList>
    </citation>
    <scope>NUCLEOTIDE SEQUENCE [LARGE SCALE GENOMIC DNA]</scope>
    <source>
        <strain evidence="2 3">2129</strain>
    </source>
</reference>
<dbReference type="GO" id="GO:0003677">
    <property type="term" value="F:DNA binding"/>
    <property type="evidence" value="ECO:0007669"/>
    <property type="project" value="UniProtKB-KW"/>
</dbReference>
<protein>
    <submittedName>
        <fullName evidence="2">DNA-binding protein</fullName>
    </submittedName>
</protein>
<proteinExistence type="predicted"/>
<keyword evidence="2" id="KW-0238">DNA-binding</keyword>